<dbReference type="STRING" id="1581557.BN1208_1310"/>
<dbReference type="PANTHER" id="PTHR34138">
    <property type="entry name" value="CELL SHAPE-DETERMINING PROTEIN MREC"/>
    <property type="match status" value="1"/>
</dbReference>
<evidence type="ECO:0000259" key="6">
    <source>
        <dbReference type="Pfam" id="PF04085"/>
    </source>
</evidence>
<dbReference type="Pfam" id="PF04085">
    <property type="entry name" value="MreC"/>
    <property type="match status" value="1"/>
</dbReference>
<dbReference type="Gene3D" id="2.40.10.350">
    <property type="entry name" value="Rod shape-determining protein MreC, domain 2"/>
    <property type="match status" value="1"/>
</dbReference>
<protein>
    <recommendedName>
        <fullName evidence="2 5">Cell shape-determining protein MreC</fullName>
    </recommendedName>
    <alternativeName>
        <fullName evidence="4 5">Cell shape protein MreC</fullName>
    </alternativeName>
</protein>
<evidence type="ECO:0000256" key="1">
    <source>
        <dbReference type="ARBA" id="ARBA00009369"/>
    </source>
</evidence>
<feature type="domain" description="Rod shape-determining protein MreC beta-barrel core" evidence="6">
    <location>
        <begin position="130"/>
        <end position="276"/>
    </location>
</feature>
<evidence type="ECO:0000256" key="3">
    <source>
        <dbReference type="ARBA" id="ARBA00022960"/>
    </source>
</evidence>
<evidence type="ECO:0000256" key="4">
    <source>
        <dbReference type="ARBA" id="ARBA00032089"/>
    </source>
</evidence>
<dbReference type="InterPro" id="IPR042177">
    <property type="entry name" value="Cell/Rod_1"/>
</dbReference>
<dbReference type="PIRSF" id="PIRSF038471">
    <property type="entry name" value="MreC"/>
    <property type="match status" value="1"/>
</dbReference>
<sequence length="295" mass="33306">MIKSYQRSSKLFNKGPSLLSKLLLLIFISIVLMGADYRFHYLKNIRQVTNVFTKPFHTLLNLPRDIFNFTTEYFSNQSRLIDENETLKLNIDSLKADLQRLDFIDQENNQLKNLLEVKNAHKFKTEAVSIIYSRFDPFNQKIIIDGGQNKDFQAGQPVINALGLVGQISSVYPETSEVTLIIDKKMSVPIQIQRNGLRAITNGNGQNETILLSYLPTSVDVIIGDVLKTSGIDMIYPEGIPVAEVLEINNNPNLPFAKIICKPTSAIRNHTHVLVVMPINKIANNVAPIKNDQKK</sequence>
<reference evidence="8" key="1">
    <citation type="submission" date="2014-12" db="EMBL/GenBank/DDBJ databases">
        <authorList>
            <person name="Salcher M.M."/>
        </authorList>
    </citation>
    <scope>NUCLEOTIDE SEQUENCE [LARGE SCALE GENOMIC DNA]</scope>
    <source>
        <strain evidence="8">MMS-10A-171</strain>
    </source>
</reference>
<dbReference type="Gene3D" id="2.40.10.340">
    <property type="entry name" value="Rod shape-determining protein MreC, domain 1"/>
    <property type="match status" value="1"/>
</dbReference>
<dbReference type="InterPro" id="IPR055342">
    <property type="entry name" value="MreC_beta-barrel_core"/>
</dbReference>
<accession>A0A0D6EWU0</accession>
<dbReference type="GO" id="GO:0008360">
    <property type="term" value="P:regulation of cell shape"/>
    <property type="evidence" value="ECO:0007669"/>
    <property type="project" value="UniProtKB-KW"/>
</dbReference>
<comment type="similarity">
    <text evidence="1 5">Belongs to the MreC family.</text>
</comment>
<proteinExistence type="inferred from homology"/>
<dbReference type="InterPro" id="IPR007221">
    <property type="entry name" value="MreC"/>
</dbReference>
<dbReference type="RefSeq" id="WP_046488960.1">
    <property type="nucleotide sequence ID" value="NZ_LN827929.1"/>
</dbReference>
<dbReference type="NCBIfam" id="TIGR00219">
    <property type="entry name" value="mreC"/>
    <property type="match status" value="1"/>
</dbReference>
<dbReference type="PANTHER" id="PTHR34138:SF1">
    <property type="entry name" value="CELL SHAPE-DETERMINING PROTEIN MREC"/>
    <property type="match status" value="1"/>
</dbReference>
<dbReference type="Proteomes" id="UP000064007">
    <property type="component" value="Chromosome 1"/>
</dbReference>
<name>A0A0D6EWU0_9PROT</name>
<gene>
    <name evidence="7" type="ORF">BN1208_1310</name>
</gene>
<evidence type="ECO:0000313" key="8">
    <source>
        <dbReference type="Proteomes" id="UP000064007"/>
    </source>
</evidence>
<dbReference type="InterPro" id="IPR042175">
    <property type="entry name" value="Cell/Rod_MreC_2"/>
</dbReference>
<evidence type="ECO:0000313" key="7">
    <source>
        <dbReference type="EMBL" id="CEZ20190.1"/>
    </source>
</evidence>
<dbReference type="GO" id="GO:0005886">
    <property type="term" value="C:plasma membrane"/>
    <property type="evidence" value="ECO:0007669"/>
    <property type="project" value="TreeGrafter"/>
</dbReference>
<evidence type="ECO:0000256" key="2">
    <source>
        <dbReference type="ARBA" id="ARBA00013855"/>
    </source>
</evidence>
<keyword evidence="3 5" id="KW-0133">Cell shape</keyword>
<dbReference type="KEGG" id="mbat:BN1208_1310"/>
<dbReference type="HOGENOM" id="CLU_042663_2_0_4"/>
<evidence type="ECO:0000256" key="5">
    <source>
        <dbReference type="PIRNR" id="PIRNR038471"/>
    </source>
</evidence>
<comment type="function">
    <text evidence="5">Involved in formation and maintenance of cell shape.</text>
</comment>
<dbReference type="EMBL" id="LN827929">
    <property type="protein sequence ID" value="CEZ20190.1"/>
    <property type="molecule type" value="Genomic_DNA"/>
</dbReference>
<organism evidence="7 8">
    <name type="scientific">Candidatus Methylopumilus planktonicus</name>
    <dbReference type="NCBI Taxonomy" id="1581557"/>
    <lineage>
        <taxon>Bacteria</taxon>
        <taxon>Pseudomonadati</taxon>
        <taxon>Pseudomonadota</taxon>
        <taxon>Betaproteobacteria</taxon>
        <taxon>Nitrosomonadales</taxon>
        <taxon>Methylophilaceae</taxon>
        <taxon>Candidatus Methylopumilus</taxon>
    </lineage>
</organism>
<keyword evidence="8" id="KW-1185">Reference proteome</keyword>
<dbReference type="AlphaFoldDB" id="A0A0D6EWU0"/>
<dbReference type="OrthoDB" id="9808025at2"/>